<dbReference type="Pfam" id="PF00893">
    <property type="entry name" value="Multi_Drug_Res"/>
    <property type="match status" value="1"/>
</dbReference>
<dbReference type="eggNOG" id="COG2076">
    <property type="taxonomic scope" value="Bacteria"/>
</dbReference>
<keyword evidence="2" id="KW-0813">Transport</keyword>
<evidence type="ECO:0000256" key="5">
    <source>
        <dbReference type="ARBA" id="ARBA00022989"/>
    </source>
</evidence>
<comment type="similarity">
    <text evidence="7">Belongs to the drug/metabolite transporter (DMT) superfamily. Small multidrug resistance (SMR) (TC 2.A.7.1) family.</text>
</comment>
<dbReference type="GO" id="GO:0005886">
    <property type="term" value="C:plasma membrane"/>
    <property type="evidence" value="ECO:0007669"/>
    <property type="project" value="UniProtKB-SubCell"/>
</dbReference>
<dbReference type="RefSeq" id="WP_012299062.1">
    <property type="nucleotide sequence ID" value="NC_010407.1"/>
</dbReference>
<evidence type="ECO:0000256" key="3">
    <source>
        <dbReference type="ARBA" id="ARBA00022475"/>
    </source>
</evidence>
<evidence type="ECO:0000313" key="8">
    <source>
        <dbReference type="EMBL" id="CAQ01814.1"/>
    </source>
</evidence>
<dbReference type="InterPro" id="IPR037185">
    <property type="entry name" value="EmrE-like"/>
</dbReference>
<dbReference type="GeneID" id="29470090"/>
<reference evidence="8 9" key="1">
    <citation type="journal article" date="2008" name="J. Bacteriol.">
        <title>Genome of the actinomycete plant pathogen Clavibacter michiganensis subsp. sepedonicus suggests recent niche adaptation.</title>
        <authorList>
            <person name="Bentley S.D."/>
            <person name="Corton C."/>
            <person name="Brown S.E."/>
            <person name="Barron A."/>
            <person name="Clark L."/>
            <person name="Doggett J."/>
            <person name="Harris B."/>
            <person name="Ormond D."/>
            <person name="Quail M.A."/>
            <person name="May G."/>
            <person name="Francis D."/>
            <person name="Knudson D."/>
            <person name="Parkhill J."/>
            <person name="Ishimaru C.A."/>
        </authorList>
    </citation>
    <scope>NUCLEOTIDE SEQUENCE [LARGE SCALE GENOMIC DNA]</scope>
    <source>
        <strain evidence="9">ATCC 33113 / DSM 20744 / JCM 9667 / LMG 2889 / ICMP 2535 / C-1</strain>
    </source>
</reference>
<dbReference type="STRING" id="31964.CMS1708"/>
<keyword evidence="3" id="KW-1003">Cell membrane</keyword>
<dbReference type="GO" id="GO:0022857">
    <property type="term" value="F:transmembrane transporter activity"/>
    <property type="evidence" value="ECO:0007669"/>
    <property type="project" value="InterPro"/>
</dbReference>
<evidence type="ECO:0000313" key="9">
    <source>
        <dbReference type="Proteomes" id="UP000001318"/>
    </source>
</evidence>
<gene>
    <name evidence="8" type="ordered locus">CMS1708</name>
</gene>
<dbReference type="PANTHER" id="PTHR30561:SF1">
    <property type="entry name" value="MULTIDRUG TRANSPORTER EMRE"/>
    <property type="match status" value="1"/>
</dbReference>
<dbReference type="HOGENOM" id="CLU_133067_0_3_11"/>
<dbReference type="InterPro" id="IPR045324">
    <property type="entry name" value="Small_multidrug_res"/>
</dbReference>
<dbReference type="EMBL" id="AM849034">
    <property type="protein sequence ID" value="CAQ01814.1"/>
    <property type="molecule type" value="Genomic_DNA"/>
</dbReference>
<comment type="subcellular location">
    <subcellularLocation>
        <location evidence="1 7">Cell membrane</location>
        <topology evidence="1 7">Multi-pass membrane protein</topology>
    </subcellularLocation>
</comment>
<dbReference type="PANTHER" id="PTHR30561">
    <property type="entry name" value="SMR FAMILY PROTON-DEPENDENT DRUG EFFLUX TRANSPORTER SUGE"/>
    <property type="match status" value="1"/>
</dbReference>
<keyword evidence="9" id="KW-1185">Reference proteome</keyword>
<proteinExistence type="inferred from homology"/>
<evidence type="ECO:0000256" key="6">
    <source>
        <dbReference type="ARBA" id="ARBA00023136"/>
    </source>
</evidence>
<dbReference type="Gene3D" id="1.10.3730.20">
    <property type="match status" value="1"/>
</dbReference>
<dbReference type="SUPFAM" id="SSF103481">
    <property type="entry name" value="Multidrug resistance efflux transporter EmrE"/>
    <property type="match status" value="1"/>
</dbReference>
<evidence type="ECO:0000256" key="2">
    <source>
        <dbReference type="ARBA" id="ARBA00022448"/>
    </source>
</evidence>
<organism evidence="8 9">
    <name type="scientific">Clavibacter sepedonicus</name>
    <name type="common">Clavibacter michiganensis subsp. sepedonicus</name>
    <dbReference type="NCBI Taxonomy" id="31964"/>
    <lineage>
        <taxon>Bacteria</taxon>
        <taxon>Bacillati</taxon>
        <taxon>Actinomycetota</taxon>
        <taxon>Actinomycetes</taxon>
        <taxon>Micrococcales</taxon>
        <taxon>Microbacteriaceae</taxon>
        <taxon>Clavibacter</taxon>
    </lineage>
</organism>
<dbReference type="KEGG" id="cms:CMS1708"/>
<evidence type="ECO:0000256" key="7">
    <source>
        <dbReference type="RuleBase" id="RU003942"/>
    </source>
</evidence>
<evidence type="ECO:0000256" key="4">
    <source>
        <dbReference type="ARBA" id="ARBA00022692"/>
    </source>
</evidence>
<name>B0RCP3_CLASE</name>
<keyword evidence="6" id="KW-0472">Membrane</keyword>
<accession>B0RCP3</accession>
<dbReference type="AlphaFoldDB" id="B0RCP3"/>
<protein>
    <submittedName>
        <fullName evidence="8">Integral membrane efflux protein</fullName>
    </submittedName>
</protein>
<dbReference type="InterPro" id="IPR000390">
    <property type="entry name" value="Small_drug/metabolite_transptr"/>
</dbReference>
<dbReference type="Proteomes" id="UP000001318">
    <property type="component" value="Chromosome"/>
</dbReference>
<sequence>MKGWSLLAVAVLAEVAGSLSLKGALDQPALYVLVAVGYVSAFVLLGAVLRTGMALGVAYGVWGAGGVASTAVGSSVVFREPLTPLMVAGIAVIMSGVLCIELGAHAARRAEDR</sequence>
<keyword evidence="4 7" id="KW-0812">Transmembrane</keyword>
<dbReference type="OrthoDB" id="3175079at2"/>
<keyword evidence="5" id="KW-1133">Transmembrane helix</keyword>
<evidence type="ECO:0000256" key="1">
    <source>
        <dbReference type="ARBA" id="ARBA00004651"/>
    </source>
</evidence>